<dbReference type="FunFam" id="3.30.450.60:FF:000007">
    <property type="entry name" value="AP complex subunit sigma"/>
    <property type="match status" value="1"/>
</dbReference>
<comment type="caution">
    <text evidence="13">The sequence shown here is derived from an EMBL/GenBank/DDBJ whole genome shotgun (WGS) entry which is preliminary data.</text>
</comment>
<keyword evidence="5" id="KW-0653">Protein transport</keyword>
<dbReference type="GO" id="GO:0016482">
    <property type="term" value="P:cytosolic transport"/>
    <property type="evidence" value="ECO:0007669"/>
    <property type="project" value="UniProtKB-ARBA"/>
</dbReference>
<dbReference type="InterPro" id="IPR044733">
    <property type="entry name" value="AP1_sigma"/>
</dbReference>
<dbReference type="GO" id="GO:0030121">
    <property type="term" value="C:AP-1 adaptor complex"/>
    <property type="evidence" value="ECO:0007669"/>
    <property type="project" value="InterPro"/>
</dbReference>
<dbReference type="EMBL" id="JASBNA010000001">
    <property type="protein sequence ID" value="KAK7695879.1"/>
    <property type="molecule type" value="Genomic_DNA"/>
</dbReference>
<proteinExistence type="inferred from homology"/>
<comment type="subcellular location">
    <subcellularLocation>
        <location evidence="2">Cytoplasmic vesicle</location>
        <location evidence="2">Clathrin-coated vesicle membrane</location>
    </subcellularLocation>
    <subcellularLocation>
        <location evidence="1">Golgi apparatus</location>
    </subcellularLocation>
</comment>
<evidence type="ECO:0000256" key="6">
    <source>
        <dbReference type="ARBA" id="ARBA00023034"/>
    </source>
</evidence>
<feature type="domain" description="AP complex mu/sigma subunit" evidence="12">
    <location>
        <begin position="51"/>
        <end position="190"/>
    </location>
</feature>
<evidence type="ECO:0000256" key="11">
    <source>
        <dbReference type="SAM" id="MobiDB-lite"/>
    </source>
</evidence>
<dbReference type="Pfam" id="PF01217">
    <property type="entry name" value="Clat_adaptor_s"/>
    <property type="match status" value="1"/>
</dbReference>
<evidence type="ECO:0000256" key="10">
    <source>
        <dbReference type="ARBA" id="ARBA00081706"/>
    </source>
</evidence>
<dbReference type="GO" id="GO:0015031">
    <property type="term" value="P:protein transport"/>
    <property type="evidence" value="ECO:0007669"/>
    <property type="project" value="UniProtKB-KW"/>
</dbReference>
<name>A0AAW0GV10_9APHY</name>
<dbReference type="SUPFAM" id="SSF64356">
    <property type="entry name" value="SNARE-like"/>
    <property type="match status" value="1"/>
</dbReference>
<dbReference type="GO" id="GO:0005829">
    <property type="term" value="C:cytosol"/>
    <property type="evidence" value="ECO:0007669"/>
    <property type="project" value="GOC"/>
</dbReference>
<dbReference type="InterPro" id="IPR011012">
    <property type="entry name" value="Longin-like_dom_sf"/>
</dbReference>
<evidence type="ECO:0000313" key="14">
    <source>
        <dbReference type="Proteomes" id="UP001385951"/>
    </source>
</evidence>
<dbReference type="GO" id="GO:0035615">
    <property type="term" value="F:clathrin adaptor activity"/>
    <property type="evidence" value="ECO:0007669"/>
    <property type="project" value="InterPro"/>
</dbReference>
<keyword evidence="4" id="KW-0813">Transport</keyword>
<evidence type="ECO:0000256" key="5">
    <source>
        <dbReference type="ARBA" id="ARBA00022927"/>
    </source>
</evidence>
<gene>
    <name evidence="13" type="primary">VAS2_1</name>
    <name evidence="13" type="ORF">QCA50_000517</name>
</gene>
<evidence type="ECO:0000256" key="2">
    <source>
        <dbReference type="ARBA" id="ARBA00004640"/>
    </source>
</evidence>
<accession>A0AAW0GV10</accession>
<dbReference type="InterPro" id="IPR022775">
    <property type="entry name" value="AP_mu_sigma_su"/>
</dbReference>
<dbReference type="AlphaFoldDB" id="A0AAW0GV10"/>
<dbReference type="CDD" id="cd14831">
    <property type="entry name" value="AP1_sigma"/>
    <property type="match status" value="1"/>
</dbReference>
<protein>
    <recommendedName>
        <fullName evidence="9">AP-1 complex subunit sigma-1</fullName>
    </recommendedName>
    <alternativeName>
        <fullName evidence="10">Sigma1-adaptin</fullName>
    </alternativeName>
</protein>
<keyword evidence="7" id="KW-0472">Membrane</keyword>
<sequence>MVEVTTFGTVAEVPIPMIEHSVRLFALRQKRQSLPEAVYHFISYSDAPNNMINYILLVSRQGKVRLAKWFQTMPQKAKAKIVKDVTQLVLARRTRMCNFLEYKDTKVVYRRYASLFFVCGIGSEDNELITLEIIHRYVEVLDRYFGNVCELDLIFNFQKAFAILDELIIAGELQESSKKSVLRVVTQSDSIEEQESSEDTMARLGSLATGRGG</sequence>
<dbReference type="Gene3D" id="3.30.450.60">
    <property type="match status" value="1"/>
</dbReference>
<evidence type="ECO:0000256" key="1">
    <source>
        <dbReference type="ARBA" id="ARBA00004555"/>
    </source>
</evidence>
<evidence type="ECO:0000313" key="13">
    <source>
        <dbReference type="EMBL" id="KAK7695879.1"/>
    </source>
</evidence>
<reference evidence="13 14" key="1">
    <citation type="submission" date="2022-09" db="EMBL/GenBank/DDBJ databases">
        <authorList>
            <person name="Palmer J.M."/>
        </authorList>
    </citation>
    <scope>NUCLEOTIDE SEQUENCE [LARGE SCALE GENOMIC DNA]</scope>
    <source>
        <strain evidence="13 14">DSM 7382</strain>
    </source>
</reference>
<evidence type="ECO:0000259" key="12">
    <source>
        <dbReference type="Pfam" id="PF01217"/>
    </source>
</evidence>
<keyword evidence="6" id="KW-0333">Golgi apparatus</keyword>
<evidence type="ECO:0000256" key="4">
    <source>
        <dbReference type="ARBA" id="ARBA00022448"/>
    </source>
</evidence>
<dbReference type="Proteomes" id="UP001385951">
    <property type="component" value="Unassembled WGS sequence"/>
</dbReference>
<dbReference type="InterPro" id="IPR016635">
    <property type="entry name" value="AP_complex_ssu"/>
</dbReference>
<evidence type="ECO:0000256" key="7">
    <source>
        <dbReference type="ARBA" id="ARBA00023136"/>
    </source>
</evidence>
<organism evidence="13 14">
    <name type="scientific">Cerrena zonata</name>
    <dbReference type="NCBI Taxonomy" id="2478898"/>
    <lineage>
        <taxon>Eukaryota</taxon>
        <taxon>Fungi</taxon>
        <taxon>Dikarya</taxon>
        <taxon>Basidiomycota</taxon>
        <taxon>Agaricomycotina</taxon>
        <taxon>Agaricomycetes</taxon>
        <taxon>Polyporales</taxon>
        <taxon>Cerrenaceae</taxon>
        <taxon>Cerrena</taxon>
    </lineage>
</organism>
<evidence type="ECO:0000256" key="8">
    <source>
        <dbReference type="ARBA" id="ARBA00023329"/>
    </source>
</evidence>
<evidence type="ECO:0000256" key="9">
    <source>
        <dbReference type="ARBA" id="ARBA00074180"/>
    </source>
</evidence>
<keyword evidence="14" id="KW-1185">Reference proteome</keyword>
<keyword evidence="8" id="KW-0968">Cytoplasmic vesicle</keyword>
<evidence type="ECO:0000256" key="3">
    <source>
        <dbReference type="ARBA" id="ARBA00006972"/>
    </source>
</evidence>
<dbReference type="PANTHER" id="PTHR11753">
    <property type="entry name" value="ADAPTOR COMPLEXES SMALL SUBUNIT FAMILY"/>
    <property type="match status" value="1"/>
</dbReference>
<comment type="similarity">
    <text evidence="3">Belongs to the adaptor complexes small subunit family.</text>
</comment>
<feature type="region of interest" description="Disordered" evidence="11">
    <location>
        <begin position="192"/>
        <end position="213"/>
    </location>
</feature>